<dbReference type="Gene3D" id="3.40.50.720">
    <property type="entry name" value="NAD(P)-binding Rossmann-like Domain"/>
    <property type="match status" value="1"/>
</dbReference>
<evidence type="ECO:0000256" key="2">
    <source>
        <dbReference type="ARBA" id="ARBA00022857"/>
    </source>
</evidence>
<dbReference type="InterPro" id="IPR002347">
    <property type="entry name" value="SDR_fam"/>
</dbReference>
<evidence type="ECO:0000313" key="6">
    <source>
        <dbReference type="Proteomes" id="UP000053630"/>
    </source>
</evidence>
<keyword evidence="2" id="KW-0521">NADP</keyword>
<dbReference type="FunFam" id="3.40.50.720:FF:000084">
    <property type="entry name" value="Short-chain dehydrogenase reductase"/>
    <property type="match status" value="1"/>
</dbReference>
<evidence type="ECO:0000256" key="4">
    <source>
        <dbReference type="RuleBase" id="RU000363"/>
    </source>
</evidence>
<dbReference type="GO" id="GO:0016491">
    <property type="term" value="F:oxidoreductase activity"/>
    <property type="evidence" value="ECO:0007669"/>
    <property type="project" value="UniProtKB-KW"/>
</dbReference>
<dbReference type="OMA" id="RSMTKFG"/>
<evidence type="ECO:0000256" key="3">
    <source>
        <dbReference type="ARBA" id="ARBA00023002"/>
    </source>
</evidence>
<name>R7SGE6_FOMME</name>
<dbReference type="eggNOG" id="KOG0725">
    <property type="taxonomic scope" value="Eukaryota"/>
</dbReference>
<dbReference type="Pfam" id="PF00106">
    <property type="entry name" value="adh_short"/>
    <property type="match status" value="1"/>
</dbReference>
<dbReference type="GeneID" id="18677363"/>
<dbReference type="PANTHER" id="PTHR24321">
    <property type="entry name" value="DEHYDROGENASES, SHORT CHAIN"/>
    <property type="match status" value="1"/>
</dbReference>
<dbReference type="PRINTS" id="PR00080">
    <property type="entry name" value="SDRFAMILY"/>
</dbReference>
<accession>R7SGE6</accession>
<organism evidence="5 6">
    <name type="scientific">Fomitiporia mediterranea (strain MF3/22)</name>
    <name type="common">Grapevine white-rot fungus</name>
    <dbReference type="NCBI Taxonomy" id="694068"/>
    <lineage>
        <taxon>Eukaryota</taxon>
        <taxon>Fungi</taxon>
        <taxon>Dikarya</taxon>
        <taxon>Basidiomycota</taxon>
        <taxon>Agaricomycotina</taxon>
        <taxon>Agaricomycetes</taxon>
        <taxon>Hymenochaetales</taxon>
        <taxon>Hymenochaetaceae</taxon>
        <taxon>Fomitiporia</taxon>
    </lineage>
</organism>
<evidence type="ECO:0000256" key="1">
    <source>
        <dbReference type="ARBA" id="ARBA00006484"/>
    </source>
</evidence>
<keyword evidence="3" id="KW-0560">Oxidoreductase</keyword>
<dbReference type="InterPro" id="IPR020904">
    <property type="entry name" value="Sc_DH/Rdtase_CS"/>
</dbReference>
<evidence type="ECO:0000313" key="5">
    <source>
        <dbReference type="EMBL" id="EJC97510.1"/>
    </source>
</evidence>
<sequence>MSSVPHIPFDSYVPKIAIVTGGAQGIGYAIVHRLADDGFDVAINDIPTKRKELDTVTEEVRKKGRRAIAVPGDVSSESDVVALVETTVYELGGVDVMVANAGIILAGEFLELPVEKLDATLAVNVRGVFLCLKHAALQMVKQGRSGRLIAASSVMGKQGGPQISAYSASKFAVRGLIQSASIDLRKYGITANAYAPGVIRSAMIVNMQLFQAKGFLEAQATADEVSSASRPFAEPEIVASLVSYLAKPESYFVNGQSIIVDGGSYHFD</sequence>
<dbReference type="PANTHER" id="PTHR24321:SF8">
    <property type="entry name" value="ESTRADIOL 17-BETA-DEHYDROGENASE 8-RELATED"/>
    <property type="match status" value="1"/>
</dbReference>
<dbReference type="InterPro" id="IPR036291">
    <property type="entry name" value="NAD(P)-bd_dom_sf"/>
</dbReference>
<keyword evidence="6" id="KW-1185">Reference proteome</keyword>
<protein>
    <submittedName>
        <fullName evidence="5">NAD-binding protein</fullName>
    </submittedName>
</protein>
<dbReference type="KEGG" id="fme:FOMMEDRAFT_171638"/>
<dbReference type="Proteomes" id="UP000053630">
    <property type="component" value="Unassembled WGS sequence"/>
</dbReference>
<comment type="similarity">
    <text evidence="1 4">Belongs to the short-chain dehydrogenases/reductases (SDR) family.</text>
</comment>
<dbReference type="RefSeq" id="XP_007272227.1">
    <property type="nucleotide sequence ID" value="XM_007272165.1"/>
</dbReference>
<proteinExistence type="inferred from homology"/>
<gene>
    <name evidence="5" type="ORF">FOMMEDRAFT_171638</name>
</gene>
<dbReference type="EMBL" id="JH718230">
    <property type="protein sequence ID" value="EJC97510.1"/>
    <property type="molecule type" value="Genomic_DNA"/>
</dbReference>
<dbReference type="OrthoDB" id="498125at2759"/>
<dbReference type="PROSITE" id="PS00061">
    <property type="entry name" value="ADH_SHORT"/>
    <property type="match status" value="1"/>
</dbReference>
<dbReference type="SUPFAM" id="SSF51735">
    <property type="entry name" value="NAD(P)-binding Rossmann-fold domains"/>
    <property type="match status" value="1"/>
</dbReference>
<dbReference type="AlphaFoldDB" id="R7SGE6"/>
<reference evidence="6" key="1">
    <citation type="journal article" date="2012" name="Science">
        <title>The Paleozoic origin of enzymatic lignin decomposition reconstructed from 31 fungal genomes.</title>
        <authorList>
            <person name="Floudas D."/>
            <person name="Binder M."/>
            <person name="Riley R."/>
            <person name="Barry K."/>
            <person name="Blanchette R.A."/>
            <person name="Henrissat B."/>
            <person name="Martinez A.T."/>
            <person name="Otillar R."/>
            <person name="Spatafora J.W."/>
            <person name="Yadav J.S."/>
            <person name="Aerts A."/>
            <person name="Benoit I."/>
            <person name="Boyd A."/>
            <person name="Carlson A."/>
            <person name="Copeland A."/>
            <person name="Coutinho P.M."/>
            <person name="de Vries R.P."/>
            <person name="Ferreira P."/>
            <person name="Findley K."/>
            <person name="Foster B."/>
            <person name="Gaskell J."/>
            <person name="Glotzer D."/>
            <person name="Gorecki P."/>
            <person name="Heitman J."/>
            <person name="Hesse C."/>
            <person name="Hori C."/>
            <person name="Igarashi K."/>
            <person name="Jurgens J.A."/>
            <person name="Kallen N."/>
            <person name="Kersten P."/>
            <person name="Kohler A."/>
            <person name="Kuees U."/>
            <person name="Kumar T.K.A."/>
            <person name="Kuo A."/>
            <person name="LaButti K."/>
            <person name="Larrondo L.F."/>
            <person name="Lindquist E."/>
            <person name="Ling A."/>
            <person name="Lombard V."/>
            <person name="Lucas S."/>
            <person name="Lundell T."/>
            <person name="Martin R."/>
            <person name="McLaughlin D.J."/>
            <person name="Morgenstern I."/>
            <person name="Morin E."/>
            <person name="Murat C."/>
            <person name="Nagy L.G."/>
            <person name="Nolan M."/>
            <person name="Ohm R.A."/>
            <person name="Patyshakuliyeva A."/>
            <person name="Rokas A."/>
            <person name="Ruiz-Duenas F.J."/>
            <person name="Sabat G."/>
            <person name="Salamov A."/>
            <person name="Samejima M."/>
            <person name="Schmutz J."/>
            <person name="Slot J.C."/>
            <person name="St John F."/>
            <person name="Stenlid J."/>
            <person name="Sun H."/>
            <person name="Sun S."/>
            <person name="Syed K."/>
            <person name="Tsang A."/>
            <person name="Wiebenga A."/>
            <person name="Young D."/>
            <person name="Pisabarro A."/>
            <person name="Eastwood D.C."/>
            <person name="Martin F."/>
            <person name="Cullen D."/>
            <person name="Grigoriev I.V."/>
            <person name="Hibbett D.S."/>
        </authorList>
    </citation>
    <scope>NUCLEOTIDE SEQUENCE [LARGE SCALE GENOMIC DNA]</scope>
    <source>
        <strain evidence="6">MF3/22</strain>
    </source>
</reference>
<dbReference type="PRINTS" id="PR00081">
    <property type="entry name" value="GDHRDH"/>
</dbReference>